<feature type="domain" description="Zn(2)-C6 fungal-type" evidence="4">
    <location>
        <begin position="19"/>
        <end position="52"/>
    </location>
</feature>
<dbReference type="EMBL" id="JARKIF010000031">
    <property type="protein sequence ID" value="KAJ7612194.1"/>
    <property type="molecule type" value="Genomic_DNA"/>
</dbReference>
<reference evidence="5" key="1">
    <citation type="submission" date="2023-03" db="EMBL/GenBank/DDBJ databases">
        <title>Massive genome expansion in bonnet fungi (Mycena s.s.) driven by repeated elements and novel gene families across ecological guilds.</title>
        <authorList>
            <consortium name="Lawrence Berkeley National Laboratory"/>
            <person name="Harder C.B."/>
            <person name="Miyauchi S."/>
            <person name="Viragh M."/>
            <person name="Kuo A."/>
            <person name="Thoen E."/>
            <person name="Andreopoulos B."/>
            <person name="Lu D."/>
            <person name="Skrede I."/>
            <person name="Drula E."/>
            <person name="Henrissat B."/>
            <person name="Morin E."/>
            <person name="Kohler A."/>
            <person name="Barry K."/>
            <person name="LaButti K."/>
            <person name="Morin E."/>
            <person name="Salamov A."/>
            <person name="Lipzen A."/>
            <person name="Mereny Z."/>
            <person name="Hegedus B."/>
            <person name="Baldrian P."/>
            <person name="Stursova M."/>
            <person name="Weitz H."/>
            <person name="Taylor A."/>
            <person name="Grigoriev I.V."/>
            <person name="Nagy L.G."/>
            <person name="Martin F."/>
            <person name="Kauserud H."/>
        </authorList>
    </citation>
    <scope>NUCLEOTIDE SEQUENCE</scope>
    <source>
        <strain evidence="5">9284</strain>
    </source>
</reference>
<dbReference type="CDD" id="cd00067">
    <property type="entry name" value="GAL4"/>
    <property type="match status" value="1"/>
</dbReference>
<dbReference type="GO" id="GO:0008270">
    <property type="term" value="F:zinc ion binding"/>
    <property type="evidence" value="ECO:0007669"/>
    <property type="project" value="InterPro"/>
</dbReference>
<dbReference type="CDD" id="cd12148">
    <property type="entry name" value="fungal_TF_MHR"/>
    <property type="match status" value="1"/>
</dbReference>
<evidence type="ECO:0000313" key="5">
    <source>
        <dbReference type="EMBL" id="KAJ7612194.1"/>
    </source>
</evidence>
<dbReference type="SMART" id="SM00906">
    <property type="entry name" value="Fungal_trans"/>
    <property type="match status" value="1"/>
</dbReference>
<evidence type="ECO:0000259" key="4">
    <source>
        <dbReference type="PROSITE" id="PS50048"/>
    </source>
</evidence>
<gene>
    <name evidence="5" type="ORF">FB45DRAFT_940068</name>
</gene>
<dbReference type="PANTHER" id="PTHR46910">
    <property type="entry name" value="TRANSCRIPTION FACTOR PDR1"/>
    <property type="match status" value="1"/>
</dbReference>
<dbReference type="InterPro" id="IPR001138">
    <property type="entry name" value="Zn2Cys6_DnaBD"/>
</dbReference>
<keyword evidence="6" id="KW-1185">Reference proteome</keyword>
<dbReference type="PANTHER" id="PTHR46910:SF38">
    <property type="entry name" value="ZN(2)-C6 FUNGAL-TYPE DOMAIN-CONTAINING PROTEIN"/>
    <property type="match status" value="1"/>
</dbReference>
<dbReference type="SMART" id="SM00066">
    <property type="entry name" value="GAL4"/>
    <property type="match status" value="1"/>
</dbReference>
<dbReference type="InterPro" id="IPR050987">
    <property type="entry name" value="AtrR-like"/>
</dbReference>
<dbReference type="GO" id="GO:0003677">
    <property type="term" value="F:DNA binding"/>
    <property type="evidence" value="ECO:0007669"/>
    <property type="project" value="InterPro"/>
</dbReference>
<evidence type="ECO:0000256" key="2">
    <source>
        <dbReference type="ARBA" id="ARBA00023242"/>
    </source>
</evidence>
<dbReference type="SUPFAM" id="SSF57701">
    <property type="entry name" value="Zn2/Cys6 DNA-binding domain"/>
    <property type="match status" value="1"/>
</dbReference>
<dbReference type="Proteomes" id="UP001221142">
    <property type="component" value="Unassembled WGS sequence"/>
</dbReference>
<dbReference type="InterPro" id="IPR007219">
    <property type="entry name" value="XnlR_reg_dom"/>
</dbReference>
<keyword evidence="1" id="KW-0479">Metal-binding</keyword>
<dbReference type="InterPro" id="IPR036864">
    <property type="entry name" value="Zn2-C6_fun-type_DNA-bd_sf"/>
</dbReference>
<evidence type="ECO:0000256" key="3">
    <source>
        <dbReference type="SAM" id="MobiDB-lite"/>
    </source>
</evidence>
<keyword evidence="2" id="KW-0539">Nucleus</keyword>
<accession>A0AAD7FDA5</accession>
<evidence type="ECO:0000313" key="6">
    <source>
        <dbReference type="Proteomes" id="UP001221142"/>
    </source>
</evidence>
<feature type="compositionally biased region" description="Low complexity" evidence="3">
    <location>
        <begin position="692"/>
        <end position="705"/>
    </location>
</feature>
<dbReference type="Gene3D" id="4.10.240.10">
    <property type="entry name" value="Zn(2)-C6 fungal-type DNA-binding domain"/>
    <property type="match status" value="1"/>
</dbReference>
<sequence>MSQFTFVEPQAKKRRLKGACDICRKQKVRCDSAEMPGNICSNCIAFKSECTHHGTNRPNVGSTTRPLSATSFLNSRQPQEHIDCILAGSQEYMSGDHSTVYQVLVSVAQYARRLEETLHTSTPAASSAASERIEPDNADHQGYIIGFNLPESIMPITRDLSSNRFFGELSSMHFIKSVMDIKYEAMGQQNAGPLARRPEFWHVRPWEIRPPSISRQYTFPEPDLMEILIDHFFAQINILIYTFHAPTFRAAIAQGLHFRDRKFGAVVLVVCALGSKFSDEPRVFLEQAHSEHSAGWEWFRQVQPIPDSFAKSPTLYDLQLVCLSIMYSVAGSTPEETWTLAGLGLHMAFDVGAHRRIRSHEGDTVESEEYKRAFWMLLASDTAMSSLLGRPRAVSINRVDADLPMALEGEDPTLVIYGQLLIKLMEIWGRVQDEIYPIKGKEQNYQEIVADLDSALNEWVDSIPEQLRWDPYMKDIAKLNQSACIYATFYVQLLLHRPFIPSPANPASLSSISFPSLAICANAARSCGHVLDAQVRRNVHPLYNPQTISVLFDSAVVLLYNVFYRRPSADQSVQKLLNVLRVYERRWQAAGRNADIIAGMLDVQGADWMTSASLKRTRSFDSEELPPQVQPAEVAQDLAQLHVSADQDLELERLLFMPLHTEDLGRLPIYEPFDFDSIFSSAGFDDLGFSETETATGEETSSGTSWLSYATEG</sequence>
<organism evidence="5 6">
    <name type="scientific">Roridomyces roridus</name>
    <dbReference type="NCBI Taxonomy" id="1738132"/>
    <lineage>
        <taxon>Eukaryota</taxon>
        <taxon>Fungi</taxon>
        <taxon>Dikarya</taxon>
        <taxon>Basidiomycota</taxon>
        <taxon>Agaricomycotina</taxon>
        <taxon>Agaricomycetes</taxon>
        <taxon>Agaricomycetidae</taxon>
        <taxon>Agaricales</taxon>
        <taxon>Marasmiineae</taxon>
        <taxon>Mycenaceae</taxon>
        <taxon>Roridomyces</taxon>
    </lineage>
</organism>
<dbReference type="AlphaFoldDB" id="A0AAD7FDA5"/>
<dbReference type="Pfam" id="PF04082">
    <property type="entry name" value="Fungal_trans"/>
    <property type="match status" value="1"/>
</dbReference>
<dbReference type="PROSITE" id="PS50048">
    <property type="entry name" value="ZN2_CY6_FUNGAL_2"/>
    <property type="match status" value="1"/>
</dbReference>
<dbReference type="GO" id="GO:0006351">
    <property type="term" value="P:DNA-templated transcription"/>
    <property type="evidence" value="ECO:0007669"/>
    <property type="project" value="InterPro"/>
</dbReference>
<comment type="caution">
    <text evidence="5">The sequence shown here is derived from an EMBL/GenBank/DDBJ whole genome shotgun (WGS) entry which is preliminary data.</text>
</comment>
<dbReference type="Pfam" id="PF00172">
    <property type="entry name" value="Zn_clus"/>
    <property type="match status" value="1"/>
</dbReference>
<name>A0AAD7FDA5_9AGAR</name>
<dbReference type="PROSITE" id="PS00463">
    <property type="entry name" value="ZN2_CY6_FUNGAL_1"/>
    <property type="match status" value="1"/>
</dbReference>
<evidence type="ECO:0000256" key="1">
    <source>
        <dbReference type="ARBA" id="ARBA00022723"/>
    </source>
</evidence>
<protein>
    <submittedName>
        <fullName evidence="5">Fungal-specific transcription factor domain-containing protein</fullName>
    </submittedName>
</protein>
<feature type="region of interest" description="Disordered" evidence="3">
    <location>
        <begin position="692"/>
        <end position="713"/>
    </location>
</feature>
<dbReference type="GO" id="GO:0000981">
    <property type="term" value="F:DNA-binding transcription factor activity, RNA polymerase II-specific"/>
    <property type="evidence" value="ECO:0007669"/>
    <property type="project" value="InterPro"/>
</dbReference>
<proteinExistence type="predicted"/>